<dbReference type="InterPro" id="IPR035906">
    <property type="entry name" value="MetI-like_sf"/>
</dbReference>
<dbReference type="RefSeq" id="WP_129389073.1">
    <property type="nucleotide sequence ID" value="NZ_CP035494.1"/>
</dbReference>
<evidence type="ECO:0000256" key="2">
    <source>
        <dbReference type="ARBA" id="ARBA00022448"/>
    </source>
</evidence>
<dbReference type="Pfam" id="PF00528">
    <property type="entry name" value="BPD_transp_1"/>
    <property type="match status" value="1"/>
</dbReference>
<feature type="domain" description="ABC transmembrane type-1" evidence="8">
    <location>
        <begin position="96"/>
        <end position="280"/>
    </location>
</feature>
<evidence type="ECO:0000259" key="8">
    <source>
        <dbReference type="PROSITE" id="PS50928"/>
    </source>
</evidence>
<evidence type="ECO:0000256" key="7">
    <source>
        <dbReference type="RuleBase" id="RU363032"/>
    </source>
</evidence>
<sequence length="298" mass="32390">MSHTTPTTETATARTTAGGGILDRELEAAIRRENRRLTGLKRRDLTLAIATPIVLLLAWEIAARTGALDGRLFTPPSEIGIQGWHMIVSGELWVHTLATVARLVVGFVIGSIAGVLVGLIMGVWRPVKAALEPTFTALYALPKIAILPLLLLIFGLTETPKILSVVISVFFVVQINTLSGILQIDPRITEAARAYKATGWRLFRYVLLPAALPSIMTGLRVSAGMAVIVITAVEFVASNTGLGYLIWNSWQLFQPSTMFVGLITVALIGALVTGLVIILERLMLPWRYSNSTKRKAKK</sequence>
<keyword evidence="2 7" id="KW-0813">Transport</keyword>
<dbReference type="CDD" id="cd06261">
    <property type="entry name" value="TM_PBP2"/>
    <property type="match status" value="1"/>
</dbReference>
<keyword evidence="3" id="KW-1003">Cell membrane</keyword>
<dbReference type="Gene3D" id="1.10.3720.10">
    <property type="entry name" value="MetI-like"/>
    <property type="match status" value="1"/>
</dbReference>
<dbReference type="SUPFAM" id="SSF161098">
    <property type="entry name" value="MetI-like"/>
    <property type="match status" value="1"/>
</dbReference>
<evidence type="ECO:0000256" key="6">
    <source>
        <dbReference type="ARBA" id="ARBA00023136"/>
    </source>
</evidence>
<dbReference type="InterPro" id="IPR000515">
    <property type="entry name" value="MetI-like"/>
</dbReference>
<dbReference type="GO" id="GO:0005886">
    <property type="term" value="C:plasma membrane"/>
    <property type="evidence" value="ECO:0007669"/>
    <property type="project" value="UniProtKB-SubCell"/>
</dbReference>
<comment type="subcellular location">
    <subcellularLocation>
        <location evidence="1 7">Cell membrane</location>
        <topology evidence="1 7">Multi-pass membrane protein</topology>
    </subcellularLocation>
</comment>
<dbReference type="PANTHER" id="PTHR30151">
    <property type="entry name" value="ALKANE SULFONATE ABC TRANSPORTER-RELATED, MEMBRANE SUBUNIT"/>
    <property type="match status" value="1"/>
</dbReference>
<reference evidence="9 10" key="1">
    <citation type="submission" date="2019-01" db="EMBL/GenBank/DDBJ databases">
        <title>Genome sequencing of strain DFW100M-13.</title>
        <authorList>
            <person name="Heo J."/>
            <person name="Kim S.-J."/>
            <person name="Kim J.-S."/>
            <person name="Hong S.-B."/>
            <person name="Kwon S.-W."/>
        </authorList>
    </citation>
    <scope>NUCLEOTIDE SEQUENCE [LARGE SCALE GENOMIC DNA]</scope>
    <source>
        <strain evidence="9 10">DFW100M-13</strain>
    </source>
</reference>
<organism evidence="9 10">
    <name type="scientific">Microbacterium protaetiae</name>
    <dbReference type="NCBI Taxonomy" id="2509458"/>
    <lineage>
        <taxon>Bacteria</taxon>
        <taxon>Bacillati</taxon>
        <taxon>Actinomycetota</taxon>
        <taxon>Actinomycetes</taxon>
        <taxon>Micrococcales</taxon>
        <taxon>Microbacteriaceae</taxon>
        <taxon>Microbacterium</taxon>
    </lineage>
</organism>
<dbReference type="PANTHER" id="PTHR30151:SF39">
    <property type="entry name" value="ABC TRANSPORTER PERMEASE PROTEIN"/>
    <property type="match status" value="1"/>
</dbReference>
<keyword evidence="6 7" id="KW-0472">Membrane</keyword>
<feature type="transmembrane region" description="Helical" evidence="7">
    <location>
        <begin position="136"/>
        <end position="156"/>
    </location>
</feature>
<dbReference type="AlphaFoldDB" id="A0A4P6EJ38"/>
<dbReference type="GO" id="GO:0055085">
    <property type="term" value="P:transmembrane transport"/>
    <property type="evidence" value="ECO:0007669"/>
    <property type="project" value="InterPro"/>
</dbReference>
<proteinExistence type="inferred from homology"/>
<dbReference type="KEGG" id="mprt:ET475_09430"/>
<feature type="transmembrane region" description="Helical" evidence="7">
    <location>
        <begin position="45"/>
        <end position="62"/>
    </location>
</feature>
<keyword evidence="4 7" id="KW-0812">Transmembrane</keyword>
<gene>
    <name evidence="9" type="ORF">ET475_09430</name>
</gene>
<dbReference type="EMBL" id="CP035494">
    <property type="protein sequence ID" value="QAY60187.1"/>
    <property type="molecule type" value="Genomic_DNA"/>
</dbReference>
<dbReference type="GO" id="GO:0010438">
    <property type="term" value="P:cellular response to sulfur starvation"/>
    <property type="evidence" value="ECO:0007669"/>
    <property type="project" value="TreeGrafter"/>
</dbReference>
<keyword evidence="10" id="KW-1185">Reference proteome</keyword>
<evidence type="ECO:0000256" key="5">
    <source>
        <dbReference type="ARBA" id="ARBA00022989"/>
    </source>
</evidence>
<feature type="transmembrane region" description="Helical" evidence="7">
    <location>
        <begin position="100"/>
        <end position="124"/>
    </location>
</feature>
<accession>A0A4P6EJ38</accession>
<evidence type="ECO:0000313" key="9">
    <source>
        <dbReference type="EMBL" id="QAY60187.1"/>
    </source>
</evidence>
<protein>
    <submittedName>
        <fullName evidence="9">ABC transporter permease</fullName>
    </submittedName>
</protein>
<feature type="transmembrane region" description="Helical" evidence="7">
    <location>
        <begin position="259"/>
        <end position="279"/>
    </location>
</feature>
<comment type="similarity">
    <text evidence="7">Belongs to the binding-protein-dependent transport system permease family.</text>
</comment>
<dbReference type="PROSITE" id="PS50928">
    <property type="entry name" value="ABC_TM1"/>
    <property type="match status" value="1"/>
</dbReference>
<evidence type="ECO:0000313" key="10">
    <source>
        <dbReference type="Proteomes" id="UP000293995"/>
    </source>
</evidence>
<feature type="transmembrane region" description="Helical" evidence="7">
    <location>
        <begin position="162"/>
        <end position="182"/>
    </location>
</feature>
<dbReference type="Proteomes" id="UP000293995">
    <property type="component" value="Chromosome"/>
</dbReference>
<evidence type="ECO:0000256" key="1">
    <source>
        <dbReference type="ARBA" id="ARBA00004651"/>
    </source>
</evidence>
<feature type="transmembrane region" description="Helical" evidence="7">
    <location>
        <begin position="225"/>
        <end position="247"/>
    </location>
</feature>
<keyword evidence="5 7" id="KW-1133">Transmembrane helix</keyword>
<name>A0A4P6EJ38_9MICO</name>
<evidence type="ECO:0000256" key="3">
    <source>
        <dbReference type="ARBA" id="ARBA00022475"/>
    </source>
</evidence>
<evidence type="ECO:0000256" key="4">
    <source>
        <dbReference type="ARBA" id="ARBA00022692"/>
    </source>
</evidence>
<dbReference type="OrthoDB" id="7274389at2"/>